<protein>
    <submittedName>
        <fullName evidence="1">Uncharacterized protein</fullName>
    </submittedName>
</protein>
<gene>
    <name evidence="1" type="ORF">CCOS01_08029</name>
</gene>
<dbReference type="EMBL" id="MOOE01000008">
    <property type="protein sequence ID" value="KAK1525611.1"/>
    <property type="molecule type" value="Genomic_DNA"/>
</dbReference>
<proteinExistence type="predicted"/>
<dbReference type="Proteomes" id="UP001240678">
    <property type="component" value="Unassembled WGS sequence"/>
</dbReference>
<sequence length="80" mass="9025">IQTVLRYLPSKIGGVQLVLNGPSQICSHRVWASVWEYEQLNGGQTANSLKSRDSRKIYAREVSFDKPGARYNREALGKMT</sequence>
<dbReference type="RefSeq" id="XP_060312465.1">
    <property type="nucleotide sequence ID" value="XM_060456191.1"/>
</dbReference>
<evidence type="ECO:0000313" key="2">
    <source>
        <dbReference type="Proteomes" id="UP001240678"/>
    </source>
</evidence>
<accession>A0AAJ0E088</accession>
<keyword evidence="2" id="KW-1185">Reference proteome</keyword>
<evidence type="ECO:0000313" key="1">
    <source>
        <dbReference type="EMBL" id="KAK1525611.1"/>
    </source>
</evidence>
<dbReference type="GeneID" id="85339738"/>
<organism evidence="1 2">
    <name type="scientific">Colletotrichum costaricense</name>
    <dbReference type="NCBI Taxonomy" id="1209916"/>
    <lineage>
        <taxon>Eukaryota</taxon>
        <taxon>Fungi</taxon>
        <taxon>Dikarya</taxon>
        <taxon>Ascomycota</taxon>
        <taxon>Pezizomycotina</taxon>
        <taxon>Sordariomycetes</taxon>
        <taxon>Hypocreomycetidae</taxon>
        <taxon>Glomerellales</taxon>
        <taxon>Glomerellaceae</taxon>
        <taxon>Colletotrichum</taxon>
        <taxon>Colletotrichum acutatum species complex</taxon>
    </lineage>
</organism>
<comment type="caution">
    <text evidence="1">The sequence shown here is derived from an EMBL/GenBank/DDBJ whole genome shotgun (WGS) entry which is preliminary data.</text>
</comment>
<name>A0AAJ0E088_9PEZI</name>
<feature type="non-terminal residue" evidence="1">
    <location>
        <position position="1"/>
    </location>
</feature>
<reference evidence="1 2" key="1">
    <citation type="submission" date="2016-10" db="EMBL/GenBank/DDBJ databases">
        <title>The genome sequence of Colletotrichum fioriniae PJ7.</title>
        <authorList>
            <person name="Baroncelli R."/>
        </authorList>
    </citation>
    <scope>NUCLEOTIDE SEQUENCE [LARGE SCALE GENOMIC DNA]</scope>
    <source>
        <strain evidence="1 2">IMI 309622</strain>
    </source>
</reference>
<dbReference type="AlphaFoldDB" id="A0AAJ0E088"/>